<dbReference type="Proteomes" id="UP001058602">
    <property type="component" value="Chromosome 1"/>
</dbReference>
<gene>
    <name evidence="2" type="ORF">NP165_09465</name>
</gene>
<evidence type="ECO:0000313" key="3">
    <source>
        <dbReference type="Proteomes" id="UP001058602"/>
    </source>
</evidence>
<feature type="transmembrane region" description="Helical" evidence="1">
    <location>
        <begin position="20"/>
        <end position="40"/>
    </location>
</feature>
<organism evidence="2 3">
    <name type="scientific">Vibrio japonicus</name>
    <dbReference type="NCBI Taxonomy" id="1824638"/>
    <lineage>
        <taxon>Bacteria</taxon>
        <taxon>Pseudomonadati</taxon>
        <taxon>Pseudomonadota</taxon>
        <taxon>Gammaproteobacteria</taxon>
        <taxon>Vibrionales</taxon>
        <taxon>Vibrionaceae</taxon>
        <taxon>Vibrio</taxon>
    </lineage>
</organism>
<name>A0ABY5LD14_9VIBR</name>
<proteinExistence type="predicted"/>
<keyword evidence="1" id="KW-0472">Membrane</keyword>
<protein>
    <submittedName>
        <fullName evidence="2">Pilus assembly protein PilW</fullName>
    </submittedName>
</protein>
<keyword evidence="1" id="KW-1133">Transmembrane helix</keyword>
<keyword evidence="1" id="KW-0812">Transmembrane</keyword>
<dbReference type="EMBL" id="CP102096">
    <property type="protein sequence ID" value="UUM29938.1"/>
    <property type="molecule type" value="Genomic_DNA"/>
</dbReference>
<dbReference type="RefSeq" id="WP_257083727.1">
    <property type="nucleotide sequence ID" value="NZ_CP102096.1"/>
</dbReference>
<evidence type="ECO:0000313" key="2">
    <source>
        <dbReference type="EMBL" id="UUM29938.1"/>
    </source>
</evidence>
<reference evidence="2" key="1">
    <citation type="submission" date="2022-07" db="EMBL/GenBank/DDBJ databases">
        <title>Complete genome of Vibrio japonicus strain JCM 31412T and phylogenomic assessment of the Nereis clade of the genus Vibrio.</title>
        <authorList>
            <person name="Shlafstein M.D."/>
            <person name="Emsley S.A."/>
            <person name="Ushijima B."/>
            <person name="Videau P."/>
            <person name="Saw J.H."/>
        </authorList>
    </citation>
    <scope>NUCLEOTIDE SEQUENCE</scope>
    <source>
        <strain evidence="2">JCM 31412</strain>
    </source>
</reference>
<accession>A0ABY5LD14</accession>
<evidence type="ECO:0000256" key="1">
    <source>
        <dbReference type="SAM" id="Phobius"/>
    </source>
</evidence>
<sequence>MATLSARRCSQLGSSLVEMMVGSLLGIVILGVISSVFLSFQRAAKEKSLELHLQQQLSIALVTLKEDIQRAGYDGGKGFSLKLSGADETIQVSGGTSIGLAYFREGSRENKDFRSIKYMLSGKKLLACEKGVVSKAQVVALSDISPCASLFDEDLIEVSHFSMSSAKITDGAIESAVTSIKVSLQTADGAYSETGETSFKQRNWQ</sequence>
<keyword evidence="3" id="KW-1185">Reference proteome</keyword>